<dbReference type="InterPro" id="IPR006703">
    <property type="entry name" value="G_AIG1"/>
</dbReference>
<dbReference type="PANTHER" id="PTHR32046">
    <property type="entry name" value="G DOMAIN-CONTAINING PROTEIN"/>
    <property type="match status" value="1"/>
</dbReference>
<dbReference type="GeneTree" id="ENSGT00500000044904"/>
<evidence type="ECO:0000256" key="2">
    <source>
        <dbReference type="ARBA" id="ARBA00022741"/>
    </source>
</evidence>
<dbReference type="PROSITE" id="PS00675">
    <property type="entry name" value="SIGMA54_INTERACT_1"/>
    <property type="match status" value="2"/>
</dbReference>
<sequence>MPSHCLHCVLQMMWKSEESLKLQDIISKSSLIQEGPPKRYQLLPKKQNIDGTSKGEFKLRRWTMGEKDPNKVNRTVLLVGDTGAGKTTMVNAMVNYVMGIEMEDNIWFEITEQGKIGVSQCQTTEMTVYDIFGFENKQVPYSLTIIDTSGQEDAKGSQGIIAQIHHFLSFQNVIDQIDAVGLVLKATENRLSKRQIFMFEKVISLFGGNMQSNIVALLTHSDGGPATNALEALKKADIKCAKDDENQPVHFLFNNCQTVTTSIRRHKKASMLAWETSMEGLEKFTDFLRQVKHQELLGVKMTAQSVQIPKSLWSKIFGDKSEDASFKAMILAAQPWMAVNRYKCERRSEKKTAKLKDIISKSQLINAGPPKRYQLVPQKQCLDGRSEEESKLRRWTIGEKDPKKANKIILLVGETGTGKSTLINTMVNYVMGVEWEDEVWFQFTKEGERSKTSQSTTSEVTVYEIFGFEECRVSYSLTIIDSPGFGDTKGIQEDKTVIRKLHDLFRCEDGIHEVDAVGLVLQAGTNRLSDRQKYIFDVIVSLFGKDMKDNIVALITHSDGARASDALQALNDAMIQCAKDTENNPVHFLFNNRKEIRHDQDISLMLAWNTTMQGMVNFTKFLSKAQPQKLKMTVDVLNKRVQLQACVNNFKERIKMIELKQRQSRQIKEAIEQYNADAKNAITEKEIDEPYKVKVPLHGWWDNKAVTCNVCEENCHYPGCTLAWRPRYCEVMVNEICMSCTNKCHYSKHVKEKYKYVFKTKKVIKEVVDLIKKREFEKKASGQKQVLAGLQKELDVFEKDKSELVEETYQCVVKLEEIALKGNTLCTYIHLDFLIDRMEEKRDTAKVQKLQEMKKKAEEEQNVGIDYIQGKGEYEPL</sequence>
<protein>
    <recommendedName>
        <fullName evidence="4">AIG1-type G domain-containing protein</fullName>
    </recommendedName>
</protein>
<dbReference type="InterPro" id="IPR027417">
    <property type="entry name" value="P-loop_NTPase"/>
</dbReference>
<feature type="domain" description="AIG1-type G" evidence="4">
    <location>
        <begin position="409"/>
        <end position="600"/>
    </location>
</feature>
<dbReference type="GO" id="GO:0005525">
    <property type="term" value="F:GTP binding"/>
    <property type="evidence" value="ECO:0007669"/>
    <property type="project" value="InterPro"/>
</dbReference>
<dbReference type="Proteomes" id="UP000265140">
    <property type="component" value="Chromosome 11"/>
</dbReference>
<evidence type="ECO:0000259" key="4">
    <source>
        <dbReference type="Pfam" id="PF04548"/>
    </source>
</evidence>
<proteinExistence type="inferred from homology"/>
<evidence type="ECO:0000256" key="3">
    <source>
        <dbReference type="SAM" id="Coils"/>
    </source>
</evidence>
<reference evidence="5 6" key="1">
    <citation type="submission" date="2020-02" db="EMBL/GenBank/DDBJ databases">
        <title>Esox lucius (northern pike) genome, fEsoLuc1, primary haplotype.</title>
        <authorList>
            <person name="Myers G."/>
            <person name="Karagic N."/>
            <person name="Meyer A."/>
            <person name="Pippel M."/>
            <person name="Reichard M."/>
            <person name="Winkler S."/>
            <person name="Tracey A."/>
            <person name="Sims Y."/>
            <person name="Howe K."/>
            <person name="Rhie A."/>
            <person name="Formenti G."/>
            <person name="Durbin R."/>
            <person name="Fedrigo O."/>
            <person name="Jarvis E.D."/>
        </authorList>
    </citation>
    <scope>NUCLEOTIDE SEQUENCE [LARGE SCALE GENOMIC DNA]</scope>
</reference>
<dbReference type="CDD" id="cd00882">
    <property type="entry name" value="Ras_like_GTPase"/>
    <property type="match status" value="1"/>
</dbReference>
<dbReference type="Pfam" id="PF04548">
    <property type="entry name" value="AIG1"/>
    <property type="match status" value="1"/>
</dbReference>
<dbReference type="Gene3D" id="3.40.50.300">
    <property type="entry name" value="P-loop containing nucleotide triphosphate hydrolases"/>
    <property type="match status" value="2"/>
</dbReference>
<organism evidence="5 6">
    <name type="scientific">Esox lucius</name>
    <name type="common">Northern pike</name>
    <dbReference type="NCBI Taxonomy" id="8010"/>
    <lineage>
        <taxon>Eukaryota</taxon>
        <taxon>Metazoa</taxon>
        <taxon>Chordata</taxon>
        <taxon>Craniata</taxon>
        <taxon>Vertebrata</taxon>
        <taxon>Euteleostomi</taxon>
        <taxon>Actinopterygii</taxon>
        <taxon>Neopterygii</taxon>
        <taxon>Teleostei</taxon>
        <taxon>Protacanthopterygii</taxon>
        <taxon>Esociformes</taxon>
        <taxon>Esocidae</taxon>
        <taxon>Esox</taxon>
    </lineage>
</organism>
<comment type="similarity">
    <text evidence="1">Belongs to the TRAFAC class TrmE-Era-EngA-EngB-Septin-like GTPase superfamily. AIG1/Toc34/Toc159-like paraseptin GTPase family. IAN subfamily.</text>
</comment>
<evidence type="ECO:0000256" key="1">
    <source>
        <dbReference type="ARBA" id="ARBA00008535"/>
    </source>
</evidence>
<name>A0AAY5KM71_ESOLU</name>
<accession>A0AAY5KM71</accession>
<dbReference type="InterPro" id="IPR025662">
    <property type="entry name" value="Sigma_54_int_dom_ATP-bd_1"/>
</dbReference>
<feature type="coiled-coil region" evidence="3">
    <location>
        <begin position="773"/>
        <end position="807"/>
    </location>
</feature>
<reference evidence="5" key="3">
    <citation type="submission" date="2025-09" db="UniProtKB">
        <authorList>
            <consortium name="Ensembl"/>
        </authorList>
    </citation>
    <scope>IDENTIFICATION</scope>
</reference>
<keyword evidence="2" id="KW-0547">Nucleotide-binding</keyword>
<feature type="coiled-coil region" evidence="3">
    <location>
        <begin position="657"/>
        <end position="684"/>
    </location>
</feature>
<evidence type="ECO:0000313" key="5">
    <source>
        <dbReference type="Ensembl" id="ENSELUP00000089821.1"/>
    </source>
</evidence>
<reference evidence="5" key="2">
    <citation type="submission" date="2025-08" db="UniProtKB">
        <authorList>
            <consortium name="Ensembl"/>
        </authorList>
    </citation>
    <scope>IDENTIFICATION</scope>
</reference>
<dbReference type="Ensembl" id="ENSELUT00000089963.1">
    <property type="protein sequence ID" value="ENSELUP00000089821.1"/>
    <property type="gene ID" value="ENSELUG00000043020.1"/>
</dbReference>
<keyword evidence="6" id="KW-1185">Reference proteome</keyword>
<keyword evidence="3" id="KW-0175">Coiled coil</keyword>
<dbReference type="SUPFAM" id="SSF52540">
    <property type="entry name" value="P-loop containing nucleoside triphosphate hydrolases"/>
    <property type="match status" value="2"/>
</dbReference>
<dbReference type="AlphaFoldDB" id="A0AAY5KM71"/>
<evidence type="ECO:0000313" key="6">
    <source>
        <dbReference type="Proteomes" id="UP000265140"/>
    </source>
</evidence>
<dbReference type="PANTHER" id="PTHR32046:SF11">
    <property type="entry name" value="IMMUNE-ASSOCIATED NUCLEOTIDE-BINDING PROTEIN 10-LIKE"/>
    <property type="match status" value="1"/>
</dbReference>